<comment type="PTM">
    <text evidence="5">Carbamylation allows a single lysine to coordinate two divalent metal cations.</text>
</comment>
<sequence length="466" mass="50786">MSLLIKNGRVVTATEDFVGDVLCEGETITAVGQGLTAPDGAEVIDATGKFVFPGFIDPHVHIYLPFMGTYAKDTYDSASRAALVGGTTSLIEMVCPGRDEDPVEAYRFWKSKAEGLSACDFAFHMGVTRFDETTPAALKQIAEDGTASFKVFLAYKGALGVDDDELFQTLKLAKELGVIVTAHCENESLVAQLQAQFLAEGKTGPEWHEPSRPVQVETEGVRHLMTFAELTGAHVYCVHTSCKGAVHAATEARLRGVNVWVETVIPYLVLDDTAAQRSSENGWPDFEGAKYVMSPPIRAVRHQPFLWDALRSRTISTVATDHAPFDFVGQKEMGRGDFTKIPNGIPSVEHRIRLLYTHGVAAGRIDLNTFVDAASTQAAKLFGLYPRKGTIAPGADADLVIYDPAIKEALSVETHLMDTDYDGFEGWQVDGRCDLVTVRGAKMVEAGKFVGQLGHGKFLKRQPTHF</sequence>
<comment type="similarity">
    <text evidence="2">Belongs to the metallo-dependent hydrolases superfamily. Hydantoinase/dihydropyrimidinase family.</text>
</comment>
<dbReference type="InterPro" id="IPR050378">
    <property type="entry name" value="Metallo-dep_Hydrolases_sf"/>
</dbReference>
<keyword evidence="4 7" id="KW-0378">Hydrolase</keyword>
<feature type="domain" description="Amidohydrolase-related" evidence="6">
    <location>
        <begin position="50"/>
        <end position="440"/>
    </location>
</feature>
<dbReference type="GO" id="GO:0046872">
    <property type="term" value="F:metal ion binding"/>
    <property type="evidence" value="ECO:0007669"/>
    <property type="project" value="UniProtKB-KW"/>
</dbReference>
<dbReference type="GO" id="GO:0005829">
    <property type="term" value="C:cytosol"/>
    <property type="evidence" value="ECO:0007669"/>
    <property type="project" value="TreeGrafter"/>
</dbReference>
<keyword evidence="3" id="KW-0479">Metal-binding</keyword>
<dbReference type="Pfam" id="PF01979">
    <property type="entry name" value="Amidohydro_1"/>
    <property type="match status" value="1"/>
</dbReference>
<evidence type="ECO:0000256" key="2">
    <source>
        <dbReference type="ARBA" id="ARBA00008829"/>
    </source>
</evidence>
<evidence type="ECO:0000256" key="4">
    <source>
        <dbReference type="ARBA" id="ARBA00022801"/>
    </source>
</evidence>
<dbReference type="Gene3D" id="2.30.40.10">
    <property type="entry name" value="Urease, subunit C, domain 1"/>
    <property type="match status" value="1"/>
</dbReference>
<evidence type="ECO:0000313" key="8">
    <source>
        <dbReference type="Proteomes" id="UP000317421"/>
    </source>
</evidence>
<dbReference type="PANTHER" id="PTHR11647:SF1">
    <property type="entry name" value="COLLAPSIN RESPONSE MEDIATOR PROTEIN"/>
    <property type="match status" value="1"/>
</dbReference>
<evidence type="ECO:0000256" key="1">
    <source>
        <dbReference type="ARBA" id="ARBA00001947"/>
    </source>
</evidence>
<dbReference type="InterPro" id="IPR011059">
    <property type="entry name" value="Metal-dep_hydrolase_composite"/>
</dbReference>
<dbReference type="InterPro" id="IPR011778">
    <property type="entry name" value="Hydantoinase/dihydroPyrase"/>
</dbReference>
<dbReference type="InterPro" id="IPR032466">
    <property type="entry name" value="Metal_Hydrolase"/>
</dbReference>
<dbReference type="GO" id="GO:0016812">
    <property type="term" value="F:hydrolase activity, acting on carbon-nitrogen (but not peptide) bonds, in cyclic amides"/>
    <property type="evidence" value="ECO:0007669"/>
    <property type="project" value="TreeGrafter"/>
</dbReference>
<reference evidence="7 8" key="1">
    <citation type="submission" date="2019-02" db="EMBL/GenBank/DDBJ databases">
        <title>Deep-cultivation of Planctomycetes and their phenomic and genomic characterization uncovers novel biology.</title>
        <authorList>
            <person name="Wiegand S."/>
            <person name="Jogler M."/>
            <person name="Boedeker C."/>
            <person name="Pinto D."/>
            <person name="Vollmers J."/>
            <person name="Rivas-Marin E."/>
            <person name="Kohn T."/>
            <person name="Peeters S.H."/>
            <person name="Heuer A."/>
            <person name="Rast P."/>
            <person name="Oberbeckmann S."/>
            <person name="Bunk B."/>
            <person name="Jeske O."/>
            <person name="Meyerdierks A."/>
            <person name="Storesund J.E."/>
            <person name="Kallscheuer N."/>
            <person name="Luecker S."/>
            <person name="Lage O.M."/>
            <person name="Pohl T."/>
            <person name="Merkel B.J."/>
            <person name="Hornburger P."/>
            <person name="Mueller R.-W."/>
            <person name="Bruemmer F."/>
            <person name="Labrenz M."/>
            <person name="Spormann A.M."/>
            <person name="Op Den Camp H."/>
            <person name="Overmann J."/>
            <person name="Amann R."/>
            <person name="Jetten M.S.M."/>
            <person name="Mascher T."/>
            <person name="Medema M.H."/>
            <person name="Devos D.P."/>
            <person name="Kaster A.-K."/>
            <person name="Ovreas L."/>
            <person name="Rohde M."/>
            <person name="Galperin M.Y."/>
            <person name="Jogler C."/>
        </authorList>
    </citation>
    <scope>NUCLEOTIDE SEQUENCE [LARGE SCALE GENOMIC DNA]</scope>
    <source>
        <strain evidence="7 8">Pla108</strain>
    </source>
</reference>
<comment type="cofactor">
    <cofactor evidence="1">
        <name>Zn(2+)</name>
        <dbReference type="ChEBI" id="CHEBI:29105"/>
    </cofactor>
</comment>
<organism evidence="7 8">
    <name type="scientific">Botrimarina colliarenosi</name>
    <dbReference type="NCBI Taxonomy" id="2528001"/>
    <lineage>
        <taxon>Bacteria</taxon>
        <taxon>Pseudomonadati</taxon>
        <taxon>Planctomycetota</taxon>
        <taxon>Planctomycetia</taxon>
        <taxon>Pirellulales</taxon>
        <taxon>Lacipirellulaceae</taxon>
        <taxon>Botrimarina</taxon>
    </lineage>
</organism>
<evidence type="ECO:0000313" key="7">
    <source>
        <dbReference type="EMBL" id="TWT97904.1"/>
    </source>
</evidence>
<dbReference type="AlphaFoldDB" id="A0A5C6AD67"/>
<dbReference type="FunFam" id="3.20.20.140:FF:000076">
    <property type="entry name" value="Dihydropyrimidinase like 2"/>
    <property type="match status" value="1"/>
</dbReference>
<name>A0A5C6AD67_9BACT</name>
<protein>
    <submittedName>
        <fullName evidence="7">D-hydantoinase</fullName>
        <ecNumber evidence="7">3.5.2.-</ecNumber>
    </submittedName>
</protein>
<dbReference type="EC" id="3.5.2.-" evidence="7"/>
<accession>A0A5C6AD67</accession>
<comment type="caution">
    <text evidence="7">The sequence shown here is derived from an EMBL/GenBank/DDBJ whole genome shotgun (WGS) entry which is preliminary data.</text>
</comment>
<feature type="modified residue" description="N6-carboxylysine" evidence="5">
    <location>
        <position position="150"/>
    </location>
</feature>
<dbReference type="NCBIfam" id="TIGR02033">
    <property type="entry name" value="D-hydantoinase"/>
    <property type="match status" value="1"/>
</dbReference>
<evidence type="ECO:0000256" key="3">
    <source>
        <dbReference type="ARBA" id="ARBA00022723"/>
    </source>
</evidence>
<dbReference type="SUPFAM" id="SSF51338">
    <property type="entry name" value="Composite domain of metallo-dependent hydrolases"/>
    <property type="match status" value="1"/>
</dbReference>
<dbReference type="CDD" id="cd01314">
    <property type="entry name" value="D-HYD"/>
    <property type="match status" value="1"/>
</dbReference>
<evidence type="ECO:0000259" key="6">
    <source>
        <dbReference type="Pfam" id="PF01979"/>
    </source>
</evidence>
<evidence type="ECO:0000256" key="5">
    <source>
        <dbReference type="PIRSR" id="PIRSR611778-50"/>
    </source>
</evidence>
<keyword evidence="8" id="KW-1185">Reference proteome</keyword>
<dbReference type="Proteomes" id="UP000317421">
    <property type="component" value="Unassembled WGS sequence"/>
</dbReference>
<dbReference type="SUPFAM" id="SSF51556">
    <property type="entry name" value="Metallo-dependent hydrolases"/>
    <property type="match status" value="1"/>
</dbReference>
<dbReference type="PANTHER" id="PTHR11647">
    <property type="entry name" value="HYDRANTOINASE/DIHYDROPYRIMIDINASE FAMILY MEMBER"/>
    <property type="match status" value="1"/>
</dbReference>
<dbReference type="Gene3D" id="3.20.20.140">
    <property type="entry name" value="Metal-dependent hydrolases"/>
    <property type="match status" value="1"/>
</dbReference>
<proteinExistence type="inferred from homology"/>
<dbReference type="OrthoDB" id="9765462at2"/>
<gene>
    <name evidence="7" type="ORF">Pla108_20580</name>
</gene>
<dbReference type="EMBL" id="SJPR01000002">
    <property type="protein sequence ID" value="TWT97904.1"/>
    <property type="molecule type" value="Genomic_DNA"/>
</dbReference>
<dbReference type="RefSeq" id="WP_146444796.1">
    <property type="nucleotide sequence ID" value="NZ_SJPR01000002.1"/>
</dbReference>
<dbReference type="InterPro" id="IPR006680">
    <property type="entry name" value="Amidohydro-rel"/>
</dbReference>